<accession>A0A3M7RQ31</accession>
<gene>
    <name evidence="1" type="ORF">BpHYR1_050475</name>
</gene>
<organism evidence="1 2">
    <name type="scientific">Brachionus plicatilis</name>
    <name type="common">Marine rotifer</name>
    <name type="synonym">Brachionus muelleri</name>
    <dbReference type="NCBI Taxonomy" id="10195"/>
    <lineage>
        <taxon>Eukaryota</taxon>
        <taxon>Metazoa</taxon>
        <taxon>Spiralia</taxon>
        <taxon>Gnathifera</taxon>
        <taxon>Rotifera</taxon>
        <taxon>Eurotatoria</taxon>
        <taxon>Monogononta</taxon>
        <taxon>Pseudotrocha</taxon>
        <taxon>Ploima</taxon>
        <taxon>Brachionidae</taxon>
        <taxon>Brachionus</taxon>
    </lineage>
</organism>
<sequence>MNGNFKIKSNQHTIKRCADIFNQLIYQKKIQHNQELNSSILKLIVFPRKISEAGKIPYFML</sequence>
<proteinExistence type="predicted"/>
<evidence type="ECO:0000313" key="1">
    <source>
        <dbReference type="EMBL" id="RNA25445.1"/>
    </source>
</evidence>
<dbReference type="EMBL" id="REGN01002927">
    <property type="protein sequence ID" value="RNA25445.1"/>
    <property type="molecule type" value="Genomic_DNA"/>
</dbReference>
<name>A0A3M7RQ31_BRAPC</name>
<protein>
    <submittedName>
        <fullName evidence="1">Uncharacterized protein</fullName>
    </submittedName>
</protein>
<dbReference type="AlphaFoldDB" id="A0A3M7RQ31"/>
<keyword evidence="2" id="KW-1185">Reference proteome</keyword>
<reference evidence="1 2" key="1">
    <citation type="journal article" date="2018" name="Sci. Rep.">
        <title>Genomic signatures of local adaptation to the degree of environmental predictability in rotifers.</title>
        <authorList>
            <person name="Franch-Gras L."/>
            <person name="Hahn C."/>
            <person name="Garcia-Roger E.M."/>
            <person name="Carmona M.J."/>
            <person name="Serra M."/>
            <person name="Gomez A."/>
        </authorList>
    </citation>
    <scope>NUCLEOTIDE SEQUENCE [LARGE SCALE GENOMIC DNA]</scope>
    <source>
        <strain evidence="1">HYR1</strain>
    </source>
</reference>
<evidence type="ECO:0000313" key="2">
    <source>
        <dbReference type="Proteomes" id="UP000276133"/>
    </source>
</evidence>
<comment type="caution">
    <text evidence="1">The sequence shown here is derived from an EMBL/GenBank/DDBJ whole genome shotgun (WGS) entry which is preliminary data.</text>
</comment>
<dbReference type="Proteomes" id="UP000276133">
    <property type="component" value="Unassembled WGS sequence"/>
</dbReference>